<keyword evidence="1" id="KW-0472">Membrane</keyword>
<dbReference type="RefSeq" id="WP_168550673.1">
    <property type="nucleotide sequence ID" value="NZ_JAAWWL010000001.1"/>
</dbReference>
<reference evidence="2 3" key="1">
    <citation type="submission" date="2020-04" db="EMBL/GenBank/DDBJ databases">
        <authorList>
            <person name="Yoon J."/>
        </authorList>
    </citation>
    <scope>NUCLEOTIDE SEQUENCE [LARGE SCALE GENOMIC DNA]</scope>
    <source>
        <strain evidence="2 3">DJ-13</strain>
    </source>
</reference>
<dbReference type="Pfam" id="PF19578">
    <property type="entry name" value="DUF6090"/>
    <property type="match status" value="1"/>
</dbReference>
<dbReference type="Proteomes" id="UP000718451">
    <property type="component" value="Unassembled WGS sequence"/>
</dbReference>
<keyword evidence="1" id="KW-0812">Transmembrane</keyword>
<evidence type="ECO:0000313" key="3">
    <source>
        <dbReference type="Proteomes" id="UP000718451"/>
    </source>
</evidence>
<feature type="transmembrane region" description="Helical" evidence="1">
    <location>
        <begin position="21"/>
        <end position="42"/>
    </location>
</feature>
<dbReference type="InterPro" id="IPR008979">
    <property type="entry name" value="Galactose-bd-like_sf"/>
</dbReference>
<dbReference type="Gene3D" id="2.60.120.430">
    <property type="entry name" value="Galactose-binding lectin"/>
    <property type="match status" value="1"/>
</dbReference>
<accession>A0ABX1GKI4</accession>
<dbReference type="EMBL" id="JAAWWL010000001">
    <property type="protein sequence ID" value="NKI30425.1"/>
    <property type="molecule type" value="Genomic_DNA"/>
</dbReference>
<dbReference type="SUPFAM" id="SSF49785">
    <property type="entry name" value="Galactose-binding domain-like"/>
    <property type="match status" value="1"/>
</dbReference>
<protein>
    <recommendedName>
        <fullName evidence="4">CBM11 domain-containing protein</fullName>
    </recommendedName>
</protein>
<comment type="caution">
    <text evidence="2">The sequence shown here is derived from an EMBL/GenBank/DDBJ whole genome shotgun (WGS) entry which is preliminary data.</text>
</comment>
<dbReference type="InterPro" id="IPR045749">
    <property type="entry name" value="DUF6090"/>
</dbReference>
<keyword evidence="3" id="KW-1185">Reference proteome</keyword>
<sequence>MIKFFRRIRQKLLSENRFSKYLIYALGEIVLVVIGILIALQINNWNENRIQTKELDGLLKSISRAIQTDVKNLHLIKRGRENIGQNVDSIFNGYIDNRPTALNFNDYAFIGNTFGDLNTTIYYQPNTSSFEALKNSIYLSKLQGTDIEILLHTFYATANRIQKHEEEYNQMLRSDNQAWTNKFRNNGSDLLTGAWNYKESQEKFNRFLEILKDEYTTKLLANGFEEEGMTNMYNELIVLGEKFIEMVNNQQMNFDEQTKIDFSSILNSYEGIDQLNLLVNGKVPSNFGFLYAQSSNEYYPGIEFKDDHVVLIYPEKKFAWGAPFFTIEALNGRVTEMDFSKYKNVILEMKGAKGGEELEITMKDKYDPPDGSEARASLTLTNDWKTYQVPIAEFKTADMSIIQTPLAFVFVGEKGKTIHVKSIRFK</sequence>
<evidence type="ECO:0000313" key="2">
    <source>
        <dbReference type="EMBL" id="NKI30425.1"/>
    </source>
</evidence>
<organism evidence="2 3">
    <name type="scientific">Croceivirga thetidis</name>
    <dbReference type="NCBI Taxonomy" id="2721623"/>
    <lineage>
        <taxon>Bacteria</taxon>
        <taxon>Pseudomonadati</taxon>
        <taxon>Bacteroidota</taxon>
        <taxon>Flavobacteriia</taxon>
        <taxon>Flavobacteriales</taxon>
        <taxon>Flavobacteriaceae</taxon>
        <taxon>Croceivirga</taxon>
    </lineage>
</organism>
<evidence type="ECO:0000256" key="1">
    <source>
        <dbReference type="SAM" id="Phobius"/>
    </source>
</evidence>
<name>A0ABX1GKI4_9FLAO</name>
<keyword evidence="1" id="KW-1133">Transmembrane helix</keyword>
<gene>
    <name evidence="2" type="ORF">HCU67_00600</name>
</gene>
<proteinExistence type="predicted"/>
<evidence type="ECO:0008006" key="4">
    <source>
        <dbReference type="Google" id="ProtNLM"/>
    </source>
</evidence>